<reference evidence="1 2" key="1">
    <citation type="journal article" date="2013" name="Curr. Biol.">
        <title>Shared signatures of parasitism and phylogenomics unite Cryptomycota and microsporidia.</title>
        <authorList>
            <person name="James T.Y."/>
            <person name="Pelin A."/>
            <person name="Bonen L."/>
            <person name="Ahrendt S."/>
            <person name="Sain D."/>
            <person name="Corradi N."/>
            <person name="Stajich J.E."/>
        </authorList>
    </citation>
    <scope>NUCLEOTIDE SEQUENCE [LARGE SCALE GENOMIC DNA]</scope>
    <source>
        <strain evidence="1 2">CSF55</strain>
    </source>
</reference>
<sequence length="99" mass="11806">MKSILNNFNDIIQNSAKSLLSILEYNNETAYELKEESLKKVLEITNQNIQYLSLLASPVMKKKFLGIIYLLHEIWMDFYFDYEYCIHEDHHKKTDAVEQ</sequence>
<gene>
    <name evidence="1" type="ORF">O9G_005622</name>
</gene>
<protein>
    <submittedName>
        <fullName evidence="1">Uncharacterized protein</fullName>
    </submittedName>
</protein>
<dbReference type="HOGENOM" id="CLU_2321673_0_0_1"/>
<organism evidence="1 2">
    <name type="scientific">Rozella allomycis (strain CSF55)</name>
    <dbReference type="NCBI Taxonomy" id="988480"/>
    <lineage>
        <taxon>Eukaryota</taxon>
        <taxon>Fungi</taxon>
        <taxon>Fungi incertae sedis</taxon>
        <taxon>Cryptomycota</taxon>
        <taxon>Cryptomycota incertae sedis</taxon>
        <taxon>Rozella</taxon>
    </lineage>
</organism>
<accession>A0A075AUM7</accession>
<dbReference type="AlphaFoldDB" id="A0A075AUM7"/>
<proteinExistence type="predicted"/>
<dbReference type="Proteomes" id="UP000030755">
    <property type="component" value="Unassembled WGS sequence"/>
</dbReference>
<keyword evidence="2" id="KW-1185">Reference proteome</keyword>
<evidence type="ECO:0000313" key="2">
    <source>
        <dbReference type="Proteomes" id="UP000030755"/>
    </source>
</evidence>
<evidence type="ECO:0000313" key="1">
    <source>
        <dbReference type="EMBL" id="EPZ33963.1"/>
    </source>
</evidence>
<dbReference type="EMBL" id="KE561020">
    <property type="protein sequence ID" value="EPZ33963.1"/>
    <property type="molecule type" value="Genomic_DNA"/>
</dbReference>
<name>A0A075AUM7_ROZAC</name>